<proteinExistence type="predicted"/>
<comment type="caution">
    <text evidence="1">The sequence shown here is derived from an EMBL/GenBank/DDBJ whole genome shotgun (WGS) entry which is preliminary data.</text>
</comment>
<protein>
    <recommendedName>
        <fullName evidence="3">Fur-regulated basic protein FbpA</fullName>
    </recommendedName>
</protein>
<accession>A0ABT9YL45</accession>
<keyword evidence="2" id="KW-1185">Reference proteome</keyword>
<dbReference type="Proteomes" id="UP001225034">
    <property type="component" value="Unassembled WGS sequence"/>
</dbReference>
<evidence type="ECO:0008006" key="3">
    <source>
        <dbReference type="Google" id="ProtNLM"/>
    </source>
</evidence>
<reference evidence="1 2" key="1">
    <citation type="submission" date="2023-07" db="EMBL/GenBank/DDBJ databases">
        <title>Genomic Encyclopedia of Type Strains, Phase IV (KMG-IV): sequencing the most valuable type-strain genomes for metagenomic binning, comparative biology and taxonomic classification.</title>
        <authorList>
            <person name="Goeker M."/>
        </authorList>
    </citation>
    <scope>NUCLEOTIDE SEQUENCE [LARGE SCALE GENOMIC DNA]</scope>
    <source>
        <strain evidence="1 2">DSM 19154</strain>
    </source>
</reference>
<name>A0ABT9YL45_9BACI</name>
<gene>
    <name evidence="1" type="ORF">J2S05_002550</name>
</gene>
<evidence type="ECO:0000313" key="1">
    <source>
        <dbReference type="EMBL" id="MDQ0207749.1"/>
    </source>
</evidence>
<dbReference type="EMBL" id="JAUSUA010000003">
    <property type="protein sequence ID" value="MDQ0207749.1"/>
    <property type="molecule type" value="Genomic_DNA"/>
</dbReference>
<evidence type="ECO:0000313" key="2">
    <source>
        <dbReference type="Proteomes" id="UP001225034"/>
    </source>
</evidence>
<sequence length="47" mass="5712">MTFFIDPTQFLGLIKKNQLITKTNYVLPTALENDQERRRMQQEDRRL</sequence>
<organism evidence="1 2">
    <name type="scientific">Alkalicoccobacillus murimartini</name>
    <dbReference type="NCBI Taxonomy" id="171685"/>
    <lineage>
        <taxon>Bacteria</taxon>
        <taxon>Bacillati</taxon>
        <taxon>Bacillota</taxon>
        <taxon>Bacilli</taxon>
        <taxon>Bacillales</taxon>
        <taxon>Bacillaceae</taxon>
        <taxon>Alkalicoccobacillus</taxon>
    </lineage>
</organism>